<sequence length="167" mass="17704">MTDLVNTAPGVWSGVDQLGDDAALRDFLDGHRLGATRITADDVADVHAVRERLRPLVETADAGGRVAGAAVLTEPVVRVALDGDAWVAVLAEDTGAAEVLGVVGGLGLLSVQRHLGSDRFRPCASDTCSGVFVDVSRPGRRRYCMPGHCGNRVNVANHRARRRARDT</sequence>
<evidence type="ECO:0000313" key="3">
    <source>
        <dbReference type="Proteomes" id="UP001385809"/>
    </source>
</evidence>
<name>A0ABU8MTN0_9PSEU</name>
<dbReference type="Proteomes" id="UP001385809">
    <property type="component" value="Unassembled WGS sequence"/>
</dbReference>
<protein>
    <submittedName>
        <fullName evidence="2">CGNR zinc finger domain-containing protein</fullName>
    </submittedName>
</protein>
<proteinExistence type="predicted"/>
<organism evidence="2 3">
    <name type="scientific">Actinomycetospora aurantiaca</name>
    <dbReference type="NCBI Taxonomy" id="3129233"/>
    <lineage>
        <taxon>Bacteria</taxon>
        <taxon>Bacillati</taxon>
        <taxon>Actinomycetota</taxon>
        <taxon>Actinomycetes</taxon>
        <taxon>Pseudonocardiales</taxon>
        <taxon>Pseudonocardiaceae</taxon>
        <taxon>Actinomycetospora</taxon>
    </lineage>
</organism>
<dbReference type="Gene3D" id="1.10.3300.10">
    <property type="entry name" value="Jann2411-like domain"/>
    <property type="match status" value="1"/>
</dbReference>
<dbReference type="SUPFAM" id="SSF160904">
    <property type="entry name" value="Jann2411-like"/>
    <property type="match status" value="1"/>
</dbReference>
<evidence type="ECO:0000313" key="2">
    <source>
        <dbReference type="EMBL" id="MEJ2870676.1"/>
    </source>
</evidence>
<feature type="domain" description="Zinc finger CGNR" evidence="1">
    <location>
        <begin position="119"/>
        <end position="162"/>
    </location>
</feature>
<dbReference type="PANTHER" id="PTHR35525">
    <property type="entry name" value="BLL6575 PROTEIN"/>
    <property type="match status" value="1"/>
</dbReference>
<dbReference type="PANTHER" id="PTHR35525:SF3">
    <property type="entry name" value="BLL6575 PROTEIN"/>
    <property type="match status" value="1"/>
</dbReference>
<dbReference type="RefSeq" id="WP_337697243.1">
    <property type="nucleotide sequence ID" value="NZ_JBBEGN010000014.1"/>
</dbReference>
<comment type="caution">
    <text evidence="2">The sequence shown here is derived from an EMBL/GenBank/DDBJ whole genome shotgun (WGS) entry which is preliminary data.</text>
</comment>
<dbReference type="InterPro" id="IPR010852">
    <property type="entry name" value="ABATE"/>
</dbReference>
<dbReference type="Pfam" id="PF11706">
    <property type="entry name" value="zf-CGNR"/>
    <property type="match status" value="1"/>
</dbReference>
<keyword evidence="3" id="KW-1185">Reference proteome</keyword>
<reference evidence="2 3" key="1">
    <citation type="submission" date="2024-03" db="EMBL/GenBank/DDBJ databases">
        <title>Actinomycetospora sp. OC33-EN08, a novel actinomycete isolated from wild orchid (Aerides multiflora).</title>
        <authorList>
            <person name="Suriyachadkun C."/>
        </authorList>
    </citation>
    <scope>NUCLEOTIDE SEQUENCE [LARGE SCALE GENOMIC DNA]</scope>
    <source>
        <strain evidence="2 3">OC33-EN08</strain>
    </source>
</reference>
<accession>A0ABU8MTN0</accession>
<gene>
    <name evidence="2" type="ORF">WCD74_23135</name>
</gene>
<dbReference type="InterPro" id="IPR023286">
    <property type="entry name" value="ABATE_dom_sf"/>
</dbReference>
<dbReference type="InterPro" id="IPR021005">
    <property type="entry name" value="Znf_CGNR"/>
</dbReference>
<evidence type="ECO:0000259" key="1">
    <source>
        <dbReference type="Pfam" id="PF11706"/>
    </source>
</evidence>
<dbReference type="EMBL" id="JBBEGN010000014">
    <property type="protein sequence ID" value="MEJ2870676.1"/>
    <property type="molecule type" value="Genomic_DNA"/>
</dbReference>
<dbReference type="Pfam" id="PF07336">
    <property type="entry name" value="ABATE"/>
    <property type="match status" value="1"/>
</dbReference>